<feature type="domain" description="Carbohydrate-binding/sugar hydrolysis" evidence="5">
    <location>
        <begin position="210"/>
        <end position="352"/>
    </location>
</feature>
<evidence type="ECO:0000256" key="3">
    <source>
        <dbReference type="ARBA" id="ARBA00022786"/>
    </source>
</evidence>
<dbReference type="AlphaFoldDB" id="A0A1B2DU03"/>
<name>A0A1B2DU03_9BACL</name>
<protein>
    <submittedName>
        <fullName evidence="6">ABC transporter substrate-binding protein</fullName>
    </submittedName>
</protein>
<dbReference type="InterPro" id="IPR051550">
    <property type="entry name" value="SCF-Subunits/Alg-Epimerases"/>
</dbReference>
<dbReference type="SUPFAM" id="SSF51126">
    <property type="entry name" value="Pectin lyase-like"/>
    <property type="match status" value="1"/>
</dbReference>
<dbReference type="NCBIfam" id="TIGR03804">
    <property type="entry name" value="para_beta_helix"/>
    <property type="match status" value="4"/>
</dbReference>
<evidence type="ECO:0000313" key="6">
    <source>
        <dbReference type="EMBL" id="ANY71190.1"/>
    </source>
</evidence>
<dbReference type="PANTHER" id="PTHR22990">
    <property type="entry name" value="F-BOX ONLY PROTEIN"/>
    <property type="match status" value="1"/>
</dbReference>
<dbReference type="InterPro" id="IPR022441">
    <property type="entry name" value="Para_beta_helix_rpt-2"/>
</dbReference>
<dbReference type="InterPro" id="IPR007742">
    <property type="entry name" value="NosD_dom"/>
</dbReference>
<organism evidence="6">
    <name type="scientific">Paenibacillus ihbetae</name>
    <dbReference type="NCBI Taxonomy" id="1870820"/>
    <lineage>
        <taxon>Bacteria</taxon>
        <taxon>Bacillati</taxon>
        <taxon>Bacillota</taxon>
        <taxon>Bacilli</taxon>
        <taxon>Bacillales</taxon>
        <taxon>Paenibacillaceae</taxon>
        <taxon>Paenibacillus</taxon>
    </lineage>
</organism>
<dbReference type="Gene3D" id="2.160.20.10">
    <property type="entry name" value="Single-stranded right-handed beta-helix, Pectin lyase-like"/>
    <property type="match status" value="2"/>
</dbReference>
<proteinExistence type="predicted"/>
<keyword evidence="4" id="KW-0472">Membrane</keyword>
<sequence length="442" mass="48571">MTSSIAKRVLLALIVVLAMLHESPVRAEEVLTSLQAIVDQAVPGDTLVLKPGTYQGPVAVNKPLTIRTEGEGNVELMNTSRLPALTIDADGITVTGLHITDEMVKETPTVLVRGHRSVLNGLYIRTGGDGIAIRDANEGMVTDTRIEWIADGVRLADKGNGVDVFNGHRWSFIGNTIRNVHDGIYMENSDDTRVTGNRIERSRYGIHCMYTNRTVIERNEGSLNVTGAMVMTARQVSVIGNSFSKQSENVNSQGILLYDAHDSILADNTVDGNRVGLYVELSTGNRLENNEVRYNFVGIQLLDSSSNSIARNRFTGNVADAQARSSEDNRISGNYWDQFRGIDANGDGTSDISYAINPLFQGLTKKRPAFQLFFQSPGMVFLEGLYQSDRDRWTTDSAPLMAPPMSENQIEDAEGRTLTGIAGLVLLGCTGTLFFWMRRRMS</sequence>
<keyword evidence="4" id="KW-0812">Transmembrane</keyword>
<accession>A0A1B2DU03</accession>
<dbReference type="InterPro" id="IPR011050">
    <property type="entry name" value="Pectin_lyase_fold/virulence"/>
</dbReference>
<comment type="pathway">
    <text evidence="1">Protein modification; protein ubiquitination.</text>
</comment>
<evidence type="ECO:0000259" key="5">
    <source>
        <dbReference type="SMART" id="SM00722"/>
    </source>
</evidence>
<evidence type="ECO:0000256" key="2">
    <source>
        <dbReference type="ARBA" id="ARBA00022737"/>
    </source>
</evidence>
<gene>
    <name evidence="6" type="ORF">BBD41_00525</name>
</gene>
<keyword evidence="2" id="KW-0677">Repeat</keyword>
<keyword evidence="3" id="KW-0833">Ubl conjugation pathway</keyword>
<evidence type="ECO:0000256" key="1">
    <source>
        <dbReference type="ARBA" id="ARBA00004906"/>
    </source>
</evidence>
<keyword evidence="4" id="KW-1133">Transmembrane helix</keyword>
<feature type="domain" description="Carbohydrate-binding/sugar hydrolysis" evidence="5">
    <location>
        <begin position="41"/>
        <end position="209"/>
    </location>
</feature>
<dbReference type="EMBL" id="CP016809">
    <property type="protein sequence ID" value="ANY71190.1"/>
    <property type="molecule type" value="Genomic_DNA"/>
</dbReference>
<dbReference type="SMART" id="SM00722">
    <property type="entry name" value="CASH"/>
    <property type="match status" value="2"/>
</dbReference>
<reference evidence="6" key="1">
    <citation type="submission" date="2016-08" db="EMBL/GenBank/DDBJ databases">
        <title>Complete Genome Seqeunce of Paenibacillus sp. nov. IHBB 9852 from high altitute lake of Indian trans-Himalayas.</title>
        <authorList>
            <person name="Kiran S."/>
            <person name="Swarnkar M.K."/>
            <person name="Rana A."/>
            <person name="Tewari R."/>
            <person name="Gulati A."/>
        </authorList>
    </citation>
    <scope>NUCLEOTIDE SEQUENCE [LARGE SCALE GENOMIC DNA]</scope>
    <source>
        <strain evidence="6">IHBB 9852</strain>
    </source>
</reference>
<dbReference type="PANTHER" id="PTHR22990:SF15">
    <property type="entry name" value="F-BOX ONLY PROTEIN 10"/>
    <property type="match status" value="1"/>
</dbReference>
<dbReference type="Pfam" id="PF05048">
    <property type="entry name" value="NosD"/>
    <property type="match status" value="1"/>
</dbReference>
<dbReference type="KEGG" id="pib:BBD41_00525"/>
<dbReference type="InterPro" id="IPR006633">
    <property type="entry name" value="Carb-bd_sugar_hydrolysis-dom"/>
</dbReference>
<evidence type="ECO:0000256" key="4">
    <source>
        <dbReference type="SAM" id="Phobius"/>
    </source>
</evidence>
<dbReference type="InterPro" id="IPR012334">
    <property type="entry name" value="Pectin_lyas_fold"/>
</dbReference>
<feature type="transmembrane region" description="Helical" evidence="4">
    <location>
        <begin position="418"/>
        <end position="437"/>
    </location>
</feature>
<dbReference type="InterPro" id="IPR006626">
    <property type="entry name" value="PbH1"/>
</dbReference>
<dbReference type="SMART" id="SM00710">
    <property type="entry name" value="PbH1"/>
    <property type="match status" value="7"/>
</dbReference>